<protein>
    <recommendedName>
        <fullName evidence="3">histidine kinase</fullName>
        <ecNumber evidence="3">2.7.13.3</ecNumber>
    </recommendedName>
</protein>
<organism evidence="19 20">
    <name type="scientific">Thiohalocapsa halophila</name>
    <dbReference type="NCBI Taxonomy" id="69359"/>
    <lineage>
        <taxon>Bacteria</taxon>
        <taxon>Pseudomonadati</taxon>
        <taxon>Pseudomonadota</taxon>
        <taxon>Gammaproteobacteria</taxon>
        <taxon>Chromatiales</taxon>
        <taxon>Chromatiaceae</taxon>
        <taxon>Thiohalocapsa</taxon>
    </lineage>
</organism>
<feature type="modified residue" description="4-aspartylphosphate" evidence="13">
    <location>
        <position position="932"/>
    </location>
</feature>
<dbReference type="SMART" id="SM00387">
    <property type="entry name" value="HATPase_c"/>
    <property type="match status" value="1"/>
</dbReference>
<keyword evidence="8" id="KW-0067">ATP-binding</keyword>
<evidence type="ECO:0000259" key="15">
    <source>
        <dbReference type="PROSITE" id="PS50110"/>
    </source>
</evidence>
<dbReference type="PROSITE" id="PS50894">
    <property type="entry name" value="HPT"/>
    <property type="match status" value="1"/>
</dbReference>
<evidence type="ECO:0000256" key="1">
    <source>
        <dbReference type="ARBA" id="ARBA00000085"/>
    </source>
</evidence>
<dbReference type="PROSITE" id="PS50109">
    <property type="entry name" value="HIS_KIN"/>
    <property type="match status" value="1"/>
</dbReference>
<dbReference type="PROSITE" id="PS50113">
    <property type="entry name" value="PAC"/>
    <property type="match status" value="1"/>
</dbReference>
<evidence type="ECO:0000256" key="10">
    <source>
        <dbReference type="ARBA" id="ARBA00023012"/>
    </source>
</evidence>
<dbReference type="Gene3D" id="1.10.287.130">
    <property type="match status" value="1"/>
</dbReference>
<dbReference type="RefSeq" id="WP_200239183.1">
    <property type="nucleotide sequence ID" value="NZ_NRRV01000038.1"/>
</dbReference>
<evidence type="ECO:0000259" key="18">
    <source>
        <dbReference type="PROSITE" id="PS50894"/>
    </source>
</evidence>
<feature type="domain" description="PAS" evidence="16">
    <location>
        <begin position="201"/>
        <end position="246"/>
    </location>
</feature>
<dbReference type="InterPro" id="IPR005467">
    <property type="entry name" value="His_kinase_dom"/>
</dbReference>
<dbReference type="InterPro" id="IPR003661">
    <property type="entry name" value="HisK_dim/P_dom"/>
</dbReference>
<dbReference type="InterPro" id="IPR008207">
    <property type="entry name" value="Sig_transdc_His_kin_Hpt_dom"/>
</dbReference>
<keyword evidence="4" id="KW-1003">Cell membrane</keyword>
<dbReference type="Proteomes" id="UP000748752">
    <property type="component" value="Unassembled WGS sequence"/>
</dbReference>
<dbReference type="PANTHER" id="PTHR45339:SF1">
    <property type="entry name" value="HYBRID SIGNAL TRANSDUCTION HISTIDINE KINASE J"/>
    <property type="match status" value="1"/>
</dbReference>
<dbReference type="InterPro" id="IPR000014">
    <property type="entry name" value="PAS"/>
</dbReference>
<dbReference type="Pfam" id="PF13426">
    <property type="entry name" value="PAS_9"/>
    <property type="match status" value="2"/>
</dbReference>
<evidence type="ECO:0000313" key="20">
    <source>
        <dbReference type="Proteomes" id="UP000748752"/>
    </source>
</evidence>
<feature type="modified residue" description="4-aspartylphosphate" evidence="13">
    <location>
        <position position="786"/>
    </location>
</feature>
<dbReference type="Gene3D" id="1.20.120.160">
    <property type="entry name" value="HPT domain"/>
    <property type="match status" value="1"/>
</dbReference>
<keyword evidence="11" id="KW-0472">Membrane</keyword>
<dbReference type="SUPFAM" id="SSF47384">
    <property type="entry name" value="Homodimeric domain of signal transducing histidine kinase"/>
    <property type="match status" value="1"/>
</dbReference>
<feature type="domain" description="PAC" evidence="17">
    <location>
        <begin position="272"/>
        <end position="329"/>
    </location>
</feature>
<evidence type="ECO:0000256" key="4">
    <source>
        <dbReference type="ARBA" id="ARBA00022475"/>
    </source>
</evidence>
<dbReference type="CDD" id="cd00082">
    <property type="entry name" value="HisKA"/>
    <property type="match status" value="1"/>
</dbReference>
<evidence type="ECO:0000256" key="5">
    <source>
        <dbReference type="ARBA" id="ARBA00022553"/>
    </source>
</evidence>
<dbReference type="Gene3D" id="3.30.450.20">
    <property type="entry name" value="PAS domain"/>
    <property type="match status" value="2"/>
</dbReference>
<dbReference type="InterPro" id="IPR003594">
    <property type="entry name" value="HATPase_dom"/>
</dbReference>
<dbReference type="SUPFAM" id="SSF52172">
    <property type="entry name" value="CheY-like"/>
    <property type="match status" value="2"/>
</dbReference>
<gene>
    <name evidence="19" type="ORF">CKO31_15020</name>
</gene>
<reference evidence="19 20" key="1">
    <citation type="journal article" date="2020" name="Microorganisms">
        <title>Osmotic Adaptation and Compatible Solute Biosynthesis of Phototrophic Bacteria as Revealed from Genome Analyses.</title>
        <authorList>
            <person name="Imhoff J.F."/>
            <person name="Rahn T."/>
            <person name="Kunzel S."/>
            <person name="Keller A."/>
            <person name="Neulinger S.C."/>
        </authorList>
    </citation>
    <scope>NUCLEOTIDE SEQUENCE [LARGE SCALE GENOMIC DNA]</scope>
    <source>
        <strain evidence="19 20">DSM 6210</strain>
    </source>
</reference>
<evidence type="ECO:0000256" key="7">
    <source>
        <dbReference type="ARBA" id="ARBA00022741"/>
    </source>
</evidence>
<dbReference type="EC" id="2.7.13.3" evidence="3"/>
<dbReference type="InterPro" id="IPR011006">
    <property type="entry name" value="CheY-like_superfamily"/>
</dbReference>
<dbReference type="CDD" id="cd16922">
    <property type="entry name" value="HATPase_EvgS-ArcB-TorS-like"/>
    <property type="match status" value="1"/>
</dbReference>
<dbReference type="CDD" id="cd00156">
    <property type="entry name" value="REC"/>
    <property type="match status" value="1"/>
</dbReference>
<dbReference type="SUPFAM" id="SSF55874">
    <property type="entry name" value="ATPase domain of HSP90 chaperone/DNA topoisomerase II/histidine kinase"/>
    <property type="match status" value="1"/>
</dbReference>
<dbReference type="Gene3D" id="3.30.565.10">
    <property type="entry name" value="Histidine kinase-like ATPase, C-terminal domain"/>
    <property type="match status" value="1"/>
</dbReference>
<keyword evidence="7" id="KW-0547">Nucleotide-binding</keyword>
<dbReference type="SMART" id="SM00448">
    <property type="entry name" value="REC"/>
    <property type="match status" value="2"/>
</dbReference>
<dbReference type="InterPro" id="IPR036641">
    <property type="entry name" value="HPT_dom_sf"/>
</dbReference>
<feature type="domain" description="Response regulatory" evidence="15">
    <location>
        <begin position="883"/>
        <end position="1008"/>
    </location>
</feature>
<name>A0ABS1CJD0_9GAMM</name>
<evidence type="ECO:0000256" key="9">
    <source>
        <dbReference type="ARBA" id="ARBA00022989"/>
    </source>
</evidence>
<dbReference type="Pfam" id="PF02518">
    <property type="entry name" value="HATPase_c"/>
    <property type="match status" value="1"/>
</dbReference>
<evidence type="ECO:0000256" key="12">
    <source>
        <dbReference type="PROSITE-ProRule" id="PRU00110"/>
    </source>
</evidence>
<comment type="subcellular location">
    <subcellularLocation>
        <location evidence="2">Cell membrane</location>
        <topology evidence="2">Multi-pass membrane protein</topology>
    </subcellularLocation>
</comment>
<keyword evidence="9" id="KW-1133">Transmembrane helix</keyword>
<dbReference type="InterPro" id="IPR036097">
    <property type="entry name" value="HisK_dim/P_sf"/>
</dbReference>
<feature type="domain" description="Histidine kinase" evidence="14">
    <location>
        <begin position="492"/>
        <end position="714"/>
    </location>
</feature>
<dbReference type="PRINTS" id="PR00344">
    <property type="entry name" value="BCTRLSENSOR"/>
</dbReference>
<dbReference type="CDD" id="cd17546">
    <property type="entry name" value="REC_hyHK_CKI1_RcsC-like"/>
    <property type="match status" value="1"/>
</dbReference>
<dbReference type="SMART" id="SM00388">
    <property type="entry name" value="HisKA"/>
    <property type="match status" value="1"/>
</dbReference>
<evidence type="ECO:0000256" key="8">
    <source>
        <dbReference type="ARBA" id="ARBA00022840"/>
    </source>
</evidence>
<evidence type="ECO:0000256" key="3">
    <source>
        <dbReference type="ARBA" id="ARBA00012438"/>
    </source>
</evidence>
<evidence type="ECO:0000256" key="2">
    <source>
        <dbReference type="ARBA" id="ARBA00004651"/>
    </source>
</evidence>
<dbReference type="InterPro" id="IPR035965">
    <property type="entry name" value="PAS-like_dom_sf"/>
</dbReference>
<feature type="domain" description="HPt" evidence="18">
    <location>
        <begin position="1045"/>
        <end position="1142"/>
    </location>
</feature>
<dbReference type="SUPFAM" id="SSF55785">
    <property type="entry name" value="PYP-like sensor domain (PAS domain)"/>
    <property type="match status" value="2"/>
</dbReference>
<evidence type="ECO:0000256" key="13">
    <source>
        <dbReference type="PROSITE-ProRule" id="PRU00169"/>
    </source>
</evidence>
<feature type="modified residue" description="Phosphohistidine" evidence="12">
    <location>
        <position position="1084"/>
    </location>
</feature>
<dbReference type="SUPFAM" id="SSF47226">
    <property type="entry name" value="Histidine-containing phosphotransfer domain, HPT domain"/>
    <property type="match status" value="1"/>
</dbReference>
<dbReference type="CDD" id="cd00088">
    <property type="entry name" value="HPT"/>
    <property type="match status" value="1"/>
</dbReference>
<evidence type="ECO:0000313" key="19">
    <source>
        <dbReference type="EMBL" id="MBK1632025.1"/>
    </source>
</evidence>
<dbReference type="EMBL" id="NRRV01000038">
    <property type="protein sequence ID" value="MBK1632025.1"/>
    <property type="molecule type" value="Genomic_DNA"/>
</dbReference>
<dbReference type="NCBIfam" id="TIGR00229">
    <property type="entry name" value="sensory_box"/>
    <property type="match status" value="1"/>
</dbReference>
<dbReference type="InterPro" id="IPR001789">
    <property type="entry name" value="Sig_transdc_resp-reg_receiver"/>
</dbReference>
<evidence type="ECO:0000256" key="11">
    <source>
        <dbReference type="ARBA" id="ARBA00023136"/>
    </source>
</evidence>
<dbReference type="PROSITE" id="PS50110">
    <property type="entry name" value="RESPONSE_REGULATORY"/>
    <property type="match status" value="2"/>
</dbReference>
<dbReference type="CDD" id="cd00130">
    <property type="entry name" value="PAS"/>
    <property type="match status" value="1"/>
</dbReference>
<dbReference type="PANTHER" id="PTHR45339">
    <property type="entry name" value="HYBRID SIGNAL TRANSDUCTION HISTIDINE KINASE J"/>
    <property type="match status" value="1"/>
</dbReference>
<feature type="domain" description="Response regulatory" evidence="15">
    <location>
        <begin position="732"/>
        <end position="851"/>
    </location>
</feature>
<dbReference type="Pfam" id="PF01627">
    <property type="entry name" value="Hpt"/>
    <property type="match status" value="1"/>
</dbReference>
<keyword evidence="20" id="KW-1185">Reference proteome</keyword>
<keyword evidence="10" id="KW-0902">Two-component regulatory system</keyword>
<dbReference type="InterPro" id="IPR000700">
    <property type="entry name" value="PAS-assoc_C"/>
</dbReference>
<dbReference type="Pfam" id="PF00072">
    <property type="entry name" value="Response_reg"/>
    <property type="match status" value="2"/>
</dbReference>
<dbReference type="InterPro" id="IPR036890">
    <property type="entry name" value="HATPase_C_sf"/>
</dbReference>
<dbReference type="PROSITE" id="PS50112">
    <property type="entry name" value="PAS"/>
    <property type="match status" value="1"/>
</dbReference>
<comment type="caution">
    <text evidence="19">The sequence shown here is derived from an EMBL/GenBank/DDBJ whole genome shotgun (WGS) entry which is preliminary data.</text>
</comment>
<proteinExistence type="predicted"/>
<evidence type="ECO:0000256" key="6">
    <source>
        <dbReference type="ARBA" id="ARBA00022692"/>
    </source>
</evidence>
<dbReference type="SMART" id="SM00091">
    <property type="entry name" value="PAS"/>
    <property type="match status" value="2"/>
</dbReference>
<dbReference type="Pfam" id="PF00512">
    <property type="entry name" value="HisKA"/>
    <property type="match status" value="1"/>
</dbReference>
<sequence length="1152" mass="123875">MNRLLQRQLHRCGLGRDAVPADPSAWCALLDRIDETYVAHEKDRYLLERALDVSSREMQSLYDDLRCSSESEIARERDKLWAIINGFRDGFCTLDVTGALVSMNPAAQGLLGARGSMAGEPILYRFTPANGEAVTDRTLAAILARVRAGEELRDRRATLHTYDDERLPVSMLLYPIVQSGEVTGCALMFSDISALVDAETSRRRLAAAVEASADAIYVTSLDGVIEYVNPAFTRITGLSADAAIGRRPSVLADGSTPESVYRDLWRTITAGEVWAGRLLNRRHDGDDATAYWAQTTIAPLRDGGGDPWGFVAVQRDVSADVAREQEQAREMRAAELRARIAGILQGSGALDRRLRAVVAALQDLDGLNLNGAALVVHLQDGDTPAELLRQGETPADLPAALAAHECEGFQPLYLPALEGLLLPIVQAGRVRGGAWLGGRAESALTRAQVSMLSLVAGMIGVAVADDHAKQELDRARSAAMEAVAAKSRFLANMSHEIRTPMNGVLGMLEMLSQTGLDTEQQGFVETALGSAEGLLTVINDVLDFSKIEAGKLDLEHIPFDVRLVAEDVTTLLSARAQSEQLELACYIPIETQTCVVGDPTRLRQVLNNLVGNAVKFTEQGEVVLRILPVTDARSDRAHLHFEVQDTGIGMTPEQSERLFMPFVQADAGTTRRFGGTGLGLAICKQLVELMGGEIGVDSVYGQGSMFWFTVPFERQRAIPAPAADETHLQHLRVLAVDDNATNRAIVAHYLKSWGIACVTAPDGFEALKRLRAAAHAGNPFDIALLDMQMPRLDGLALARRIKSEAEIADIGLMMLSSMGHSDPEIRAEGIRYAIAKPIRQSHLHDALVSIAGPVPVSAVGPGGASPQQSNASEPEPPRPLAARVLLAEDNAVNQRVAMSMLQRLGVQADLAEDGAQAVRMVGERAYDFILMDCQMPNMDGFQATAELRRRTRQDSSAHREPIACPIIIALTANAMAGDRERCIAAGMDDHLAKPLKLAELRACLERWLAVSDAAAPPPAGEPAAQADADAIVVDPDVLSSLQELLEDGFARFLELLAHKTTELMQSLQAGVDAGDAEAVFTAAHALKGSVGNVGAEPAQALAQTLEHKARAGDLAGAPLIMARLWPVHRRLLADIGELPDAAPQGEDAVAAY</sequence>
<accession>A0ABS1CJD0</accession>
<comment type="catalytic activity">
    <reaction evidence="1">
        <text>ATP + protein L-histidine = ADP + protein N-phospho-L-histidine.</text>
        <dbReference type="EC" id="2.7.13.3"/>
    </reaction>
</comment>
<dbReference type="Gene3D" id="3.40.50.2300">
    <property type="match status" value="2"/>
</dbReference>
<evidence type="ECO:0000259" key="14">
    <source>
        <dbReference type="PROSITE" id="PS50109"/>
    </source>
</evidence>
<dbReference type="InterPro" id="IPR004358">
    <property type="entry name" value="Sig_transdc_His_kin-like_C"/>
</dbReference>
<evidence type="ECO:0000259" key="17">
    <source>
        <dbReference type="PROSITE" id="PS50113"/>
    </source>
</evidence>
<keyword evidence="6" id="KW-0812">Transmembrane</keyword>
<keyword evidence="5 13" id="KW-0597">Phosphoprotein</keyword>
<evidence type="ECO:0000259" key="16">
    <source>
        <dbReference type="PROSITE" id="PS50112"/>
    </source>
</evidence>